<evidence type="ECO:0000313" key="2">
    <source>
        <dbReference type="Proteomes" id="UP000829398"/>
    </source>
</evidence>
<accession>A0ACB8MVJ7</accession>
<dbReference type="Proteomes" id="UP000829398">
    <property type="component" value="Chromosome 2"/>
</dbReference>
<name>A0ACB8MVJ7_CITSI</name>
<sequence length="121" mass="13721">MPVNWEALDALILEFAKSENLIKDSTVSSPPSSLSSSSTSSVSLSSLSYHSRLIIRQIRRSLEYGDIDAAIDLLRAHAPFILDDHRLLFRLQKQFQYPIQLDGYYGYPLWSDPVVIPSHRS</sequence>
<proteinExistence type="predicted"/>
<gene>
    <name evidence="1" type="ORF">KPL71_003216</name>
</gene>
<dbReference type="EMBL" id="CM039171">
    <property type="protein sequence ID" value="KAH9789918.1"/>
    <property type="molecule type" value="Genomic_DNA"/>
</dbReference>
<evidence type="ECO:0000313" key="1">
    <source>
        <dbReference type="EMBL" id="KAH9789918.1"/>
    </source>
</evidence>
<organism evidence="1 2">
    <name type="scientific">Citrus sinensis</name>
    <name type="common">Sweet orange</name>
    <name type="synonym">Citrus aurantium var. sinensis</name>
    <dbReference type="NCBI Taxonomy" id="2711"/>
    <lineage>
        <taxon>Eukaryota</taxon>
        <taxon>Viridiplantae</taxon>
        <taxon>Streptophyta</taxon>
        <taxon>Embryophyta</taxon>
        <taxon>Tracheophyta</taxon>
        <taxon>Spermatophyta</taxon>
        <taxon>Magnoliopsida</taxon>
        <taxon>eudicotyledons</taxon>
        <taxon>Gunneridae</taxon>
        <taxon>Pentapetalae</taxon>
        <taxon>rosids</taxon>
        <taxon>malvids</taxon>
        <taxon>Sapindales</taxon>
        <taxon>Rutaceae</taxon>
        <taxon>Aurantioideae</taxon>
        <taxon>Citrus</taxon>
    </lineage>
</organism>
<reference evidence="2" key="1">
    <citation type="journal article" date="2023" name="Hortic. Res.">
        <title>A chromosome-level phased genome enabling allele-level studies in sweet orange: a case study on citrus Huanglongbing tolerance.</title>
        <authorList>
            <person name="Wu B."/>
            <person name="Yu Q."/>
            <person name="Deng Z."/>
            <person name="Duan Y."/>
            <person name="Luo F."/>
            <person name="Gmitter F. Jr."/>
        </authorList>
    </citation>
    <scope>NUCLEOTIDE SEQUENCE [LARGE SCALE GENOMIC DNA]</scope>
    <source>
        <strain evidence="2">cv. Valencia</strain>
    </source>
</reference>
<keyword evidence="2" id="KW-1185">Reference proteome</keyword>
<protein>
    <submittedName>
        <fullName evidence="1">Uncharacterized protein</fullName>
    </submittedName>
</protein>
<comment type="caution">
    <text evidence="1">The sequence shown here is derived from an EMBL/GenBank/DDBJ whole genome shotgun (WGS) entry which is preliminary data.</text>
</comment>